<keyword evidence="8" id="KW-0812">Transmembrane</keyword>
<protein>
    <submittedName>
        <fullName evidence="9">Uncharacterized protein</fullName>
    </submittedName>
</protein>
<sequence length="223" mass="24791">MASTAMASTAKAAPKASTINPETWSHPSGVVPTIQNVVATCNLGNKLKLQELSKRAKNTEYKPKRFAAVVMRIRDPKTTALIFSSGKMVCTGAKTEENSRYAARKYANMINKLDMEGVKITLSDFKIQNMVASCNVEFSIMLEKLAVDHSSFCVYEPEVFPGLVYKMNSPKIVLLIFVSGKVRRVKCATWASLGNASLHLSYLSFSLLFFFSFFSLPVWFRSC</sequence>
<keyword evidence="3" id="KW-0805">Transcription regulation</keyword>
<keyword evidence="5" id="KW-0804">Transcription</keyword>
<dbReference type="PANTHER" id="PTHR10126">
    <property type="entry name" value="TATA-BOX BINDING PROTEIN"/>
    <property type="match status" value="1"/>
</dbReference>
<evidence type="ECO:0000313" key="9">
    <source>
        <dbReference type="EMBL" id="CAE0267600.1"/>
    </source>
</evidence>
<dbReference type="InterPro" id="IPR030491">
    <property type="entry name" value="TBP_CS"/>
</dbReference>
<evidence type="ECO:0000256" key="5">
    <source>
        <dbReference type="ARBA" id="ARBA00023163"/>
    </source>
</evidence>
<dbReference type="PRINTS" id="PR00686">
    <property type="entry name" value="TIFACTORIID"/>
</dbReference>
<feature type="compositionally biased region" description="Low complexity" evidence="7">
    <location>
        <begin position="1"/>
        <end position="18"/>
    </location>
</feature>
<evidence type="ECO:0000256" key="6">
    <source>
        <dbReference type="ARBA" id="ARBA00023242"/>
    </source>
</evidence>
<dbReference type="SUPFAM" id="SSF55945">
    <property type="entry name" value="TATA-box binding protein-like"/>
    <property type="match status" value="2"/>
</dbReference>
<evidence type="ECO:0000256" key="3">
    <source>
        <dbReference type="ARBA" id="ARBA00023015"/>
    </source>
</evidence>
<keyword evidence="6" id="KW-0539">Nucleus</keyword>
<comment type="similarity">
    <text evidence="2">Belongs to the TBP family.</text>
</comment>
<dbReference type="InterPro" id="IPR012295">
    <property type="entry name" value="TBP_dom_sf"/>
</dbReference>
<dbReference type="AlphaFoldDB" id="A0A7S3GIS9"/>
<keyword evidence="8" id="KW-1133">Transmembrane helix</keyword>
<gene>
    <name evidence="9" type="ORF">PBIL07802_LOCUS29945</name>
</gene>
<evidence type="ECO:0000256" key="8">
    <source>
        <dbReference type="SAM" id="Phobius"/>
    </source>
</evidence>
<dbReference type="GO" id="GO:0006352">
    <property type="term" value="P:DNA-templated transcription initiation"/>
    <property type="evidence" value="ECO:0007669"/>
    <property type="project" value="InterPro"/>
</dbReference>
<evidence type="ECO:0000256" key="7">
    <source>
        <dbReference type="SAM" id="MobiDB-lite"/>
    </source>
</evidence>
<feature type="region of interest" description="Disordered" evidence="7">
    <location>
        <begin position="1"/>
        <end position="24"/>
    </location>
</feature>
<name>A0A7S3GIS9_9EUKA</name>
<dbReference type="FunFam" id="3.30.310.10:FF:000005">
    <property type="entry name" value="TATA box-binding protein-like 1"/>
    <property type="match status" value="1"/>
</dbReference>
<dbReference type="InterPro" id="IPR033710">
    <property type="entry name" value="TBP_eukaryotic"/>
</dbReference>
<accession>A0A7S3GIS9</accession>
<evidence type="ECO:0000256" key="4">
    <source>
        <dbReference type="ARBA" id="ARBA00023125"/>
    </source>
</evidence>
<dbReference type="GO" id="GO:0005634">
    <property type="term" value="C:nucleus"/>
    <property type="evidence" value="ECO:0007669"/>
    <property type="project" value="UniProtKB-SubCell"/>
</dbReference>
<organism evidence="9">
    <name type="scientific">Palpitomonas bilix</name>
    <dbReference type="NCBI Taxonomy" id="652834"/>
    <lineage>
        <taxon>Eukaryota</taxon>
        <taxon>Eukaryota incertae sedis</taxon>
    </lineage>
</organism>
<proteinExistence type="inferred from homology"/>
<reference evidence="9" key="1">
    <citation type="submission" date="2021-01" db="EMBL/GenBank/DDBJ databases">
        <authorList>
            <person name="Corre E."/>
            <person name="Pelletier E."/>
            <person name="Niang G."/>
            <person name="Scheremetjew M."/>
            <person name="Finn R."/>
            <person name="Kale V."/>
            <person name="Holt S."/>
            <person name="Cochrane G."/>
            <person name="Meng A."/>
            <person name="Brown T."/>
            <person name="Cohen L."/>
        </authorList>
    </citation>
    <scope>NUCLEOTIDE SEQUENCE</scope>
    <source>
        <strain evidence="9">NIES-2562</strain>
    </source>
</reference>
<dbReference type="CDD" id="cd04516">
    <property type="entry name" value="TBP_eukaryotes"/>
    <property type="match status" value="1"/>
</dbReference>
<dbReference type="InterPro" id="IPR000814">
    <property type="entry name" value="TBP"/>
</dbReference>
<comment type="subcellular location">
    <subcellularLocation>
        <location evidence="1">Nucleus</location>
    </subcellularLocation>
</comment>
<dbReference type="Gene3D" id="3.30.310.10">
    <property type="entry name" value="TATA-Binding Protein"/>
    <property type="match status" value="2"/>
</dbReference>
<dbReference type="Pfam" id="PF00352">
    <property type="entry name" value="TBP"/>
    <property type="match status" value="2"/>
</dbReference>
<evidence type="ECO:0000256" key="2">
    <source>
        <dbReference type="ARBA" id="ARBA00005560"/>
    </source>
</evidence>
<dbReference type="GO" id="GO:0003677">
    <property type="term" value="F:DNA binding"/>
    <property type="evidence" value="ECO:0007669"/>
    <property type="project" value="UniProtKB-KW"/>
</dbReference>
<keyword evidence="4" id="KW-0238">DNA-binding</keyword>
<dbReference type="EMBL" id="HBIB01045661">
    <property type="protein sequence ID" value="CAE0267600.1"/>
    <property type="molecule type" value="Transcribed_RNA"/>
</dbReference>
<dbReference type="PROSITE" id="PS00351">
    <property type="entry name" value="TFIID"/>
    <property type="match status" value="1"/>
</dbReference>
<feature type="transmembrane region" description="Helical" evidence="8">
    <location>
        <begin position="200"/>
        <end position="220"/>
    </location>
</feature>
<keyword evidence="8" id="KW-0472">Membrane</keyword>
<evidence type="ECO:0000256" key="1">
    <source>
        <dbReference type="ARBA" id="ARBA00004123"/>
    </source>
</evidence>